<evidence type="ECO:0000313" key="3">
    <source>
        <dbReference type="Proteomes" id="UP000604241"/>
    </source>
</evidence>
<accession>A0ABR8Q9Q6</accession>
<feature type="compositionally biased region" description="Basic and acidic residues" evidence="1">
    <location>
        <begin position="14"/>
        <end position="23"/>
    </location>
</feature>
<feature type="region of interest" description="Disordered" evidence="1">
    <location>
        <begin position="1"/>
        <end position="57"/>
    </location>
</feature>
<name>A0ABR8Q9Q6_9CELL</name>
<proteinExistence type="predicted"/>
<dbReference type="RefSeq" id="WP_191780052.1">
    <property type="nucleotide sequence ID" value="NZ_JACSQV010000002.1"/>
</dbReference>
<keyword evidence="3" id="KW-1185">Reference proteome</keyword>
<protein>
    <submittedName>
        <fullName evidence="2">Uncharacterized protein</fullName>
    </submittedName>
</protein>
<dbReference type="EMBL" id="JACSQV010000002">
    <property type="protein sequence ID" value="MBD7917158.1"/>
    <property type="molecule type" value="Genomic_DNA"/>
</dbReference>
<dbReference type="Proteomes" id="UP000604241">
    <property type="component" value="Unassembled WGS sequence"/>
</dbReference>
<gene>
    <name evidence="2" type="ORF">H9657_02550</name>
</gene>
<evidence type="ECO:0000256" key="1">
    <source>
        <dbReference type="SAM" id="MobiDB-lite"/>
    </source>
</evidence>
<reference evidence="2 3" key="1">
    <citation type="submission" date="2020-08" db="EMBL/GenBank/DDBJ databases">
        <title>A Genomic Blueprint of the Chicken Gut Microbiome.</title>
        <authorList>
            <person name="Gilroy R."/>
            <person name="Ravi A."/>
            <person name="Getino M."/>
            <person name="Pursley I."/>
            <person name="Horton D.L."/>
            <person name="Alikhan N.-F."/>
            <person name="Baker D."/>
            <person name="Gharbi K."/>
            <person name="Hall N."/>
            <person name="Watson M."/>
            <person name="Adriaenssens E.M."/>
            <person name="Foster-Nyarko E."/>
            <person name="Jarju S."/>
            <person name="Secka A."/>
            <person name="Antonio M."/>
            <person name="Oren A."/>
            <person name="Chaudhuri R."/>
            <person name="La Ragione R.M."/>
            <person name="Hildebrand F."/>
            <person name="Pallen M.J."/>
        </authorList>
    </citation>
    <scope>NUCLEOTIDE SEQUENCE [LARGE SCALE GENOMIC DNA]</scope>
    <source>
        <strain evidence="2 3">Sa3CUA2</strain>
    </source>
</reference>
<organism evidence="2 3">
    <name type="scientific">Cellulomonas avistercoris</name>
    <dbReference type="NCBI Taxonomy" id="2762242"/>
    <lineage>
        <taxon>Bacteria</taxon>
        <taxon>Bacillati</taxon>
        <taxon>Actinomycetota</taxon>
        <taxon>Actinomycetes</taxon>
        <taxon>Micrococcales</taxon>
        <taxon>Cellulomonadaceae</taxon>
        <taxon>Cellulomonas</taxon>
    </lineage>
</organism>
<comment type="caution">
    <text evidence="2">The sequence shown here is derived from an EMBL/GenBank/DDBJ whole genome shotgun (WGS) entry which is preliminary data.</text>
</comment>
<sequence>MSENPGPASPGTPHGHDHDHDQQRQPVDTGPGPSAADVDPPSAGSAAEDPEEGSDAD</sequence>
<evidence type="ECO:0000313" key="2">
    <source>
        <dbReference type="EMBL" id="MBD7917158.1"/>
    </source>
</evidence>
<feature type="compositionally biased region" description="Acidic residues" evidence="1">
    <location>
        <begin position="48"/>
        <end position="57"/>
    </location>
</feature>